<dbReference type="OrthoDB" id="199574at2759"/>
<dbReference type="InterPro" id="IPR045107">
    <property type="entry name" value="SAC3/GANP/THP3"/>
</dbReference>
<feature type="compositionally biased region" description="Low complexity" evidence="1">
    <location>
        <begin position="42"/>
        <end position="76"/>
    </location>
</feature>
<evidence type="ECO:0000256" key="1">
    <source>
        <dbReference type="SAM" id="MobiDB-lite"/>
    </source>
</evidence>
<evidence type="ECO:0000313" key="4">
    <source>
        <dbReference type="Proteomes" id="UP001149813"/>
    </source>
</evidence>
<reference evidence="3" key="1">
    <citation type="submission" date="2022-07" db="EMBL/GenBank/DDBJ databases">
        <title>Phylogenomic reconstructions and comparative analyses of Kickxellomycotina fungi.</title>
        <authorList>
            <person name="Reynolds N.K."/>
            <person name="Stajich J.E."/>
            <person name="Barry K."/>
            <person name="Grigoriev I.V."/>
            <person name="Crous P."/>
            <person name="Smith M.E."/>
        </authorList>
    </citation>
    <scope>NUCLEOTIDE SEQUENCE</scope>
    <source>
        <strain evidence="3">NBRC 32514</strain>
    </source>
</reference>
<feature type="region of interest" description="Disordered" evidence="1">
    <location>
        <begin position="1"/>
        <end position="76"/>
    </location>
</feature>
<dbReference type="Gene3D" id="1.25.40.990">
    <property type="match status" value="1"/>
</dbReference>
<gene>
    <name evidence="3" type="ORF">LPJ53_001957</name>
</gene>
<protein>
    <recommendedName>
        <fullName evidence="2">PCI domain-containing protein</fullName>
    </recommendedName>
</protein>
<dbReference type="GO" id="GO:0005634">
    <property type="term" value="C:nucleus"/>
    <property type="evidence" value="ECO:0007669"/>
    <property type="project" value="TreeGrafter"/>
</dbReference>
<dbReference type="PROSITE" id="PS50250">
    <property type="entry name" value="PCI"/>
    <property type="match status" value="1"/>
</dbReference>
<sequence>MSTGGNYGGSNSSRSTWWDQSQPQTDSGSQDWAQYYQSLEAYHSQSYTSQQHQQPLQPSQHQQQQIPGQQYPGMYSNYASANASATYPHQQQQHYQNYHSQQPYQQPTAGVYASNGVQANGHASQKFAATNPVIDNTNTSFSALTGPASATQNLDGNENGLRTSSSRSSSITRGATSGMSNMSLFDSGDRSQPGYVAQEGSWRTGTTDRMPAYTSVHLPKKAKSPAAAISISKTAASKVHKAKPIQISKSKGTSDHDWPESLKNFVERSFKKCSPRAVPFLEKQLQQIIASATSNKKLYTMDWETRPLPKACSMVVYPPGTKAALATKKTHAPALADNKFEDFDSAERKERRLLRFQQEAEAEAAKKSASENATLKISPTHHINDVHDWDADTIVGTCSRLEKSYLRLTSAPDPSQVRPLPVLRQTLELLKRKWVRESNYAYICDQFKSMRQDLTVQRITNNFTVEVYELHARIALETNDLGEYNQCQTQLKQLYSMGLSGHSMEFLAYRILYFLYTRNKADIIAALAAMTPEERQDPAVQHALSVRKAVATGDYHSFFKLYIAAPNMAGYLMDNFADRERCLALQKMCKAFRPKLKLAIIASELAFEDIEACVKFLTNLNIATTSEGEHLEAIDMKAAYPHAVAAMQKYNVVDIKGQI</sequence>
<accession>A0A9W8CUC7</accession>
<evidence type="ECO:0000259" key="2">
    <source>
        <dbReference type="PROSITE" id="PS50250"/>
    </source>
</evidence>
<organism evidence="3 4">
    <name type="scientific">Coemansia erecta</name>
    <dbReference type="NCBI Taxonomy" id="147472"/>
    <lineage>
        <taxon>Eukaryota</taxon>
        <taxon>Fungi</taxon>
        <taxon>Fungi incertae sedis</taxon>
        <taxon>Zoopagomycota</taxon>
        <taxon>Kickxellomycotina</taxon>
        <taxon>Kickxellomycetes</taxon>
        <taxon>Kickxellales</taxon>
        <taxon>Kickxellaceae</taxon>
        <taxon>Coemansia</taxon>
    </lineage>
</organism>
<name>A0A9W8CUC7_9FUNG</name>
<dbReference type="AlphaFoldDB" id="A0A9W8CUC7"/>
<feature type="compositionally biased region" description="Polar residues" evidence="1">
    <location>
        <begin position="17"/>
        <end position="37"/>
    </location>
</feature>
<comment type="caution">
    <text evidence="3">The sequence shown here is derived from an EMBL/GenBank/DDBJ whole genome shotgun (WGS) entry which is preliminary data.</text>
</comment>
<feature type="compositionally biased region" description="Low complexity" evidence="1">
    <location>
        <begin position="160"/>
        <end position="178"/>
    </location>
</feature>
<proteinExistence type="predicted"/>
<dbReference type="Proteomes" id="UP001149813">
    <property type="component" value="Unassembled WGS sequence"/>
</dbReference>
<evidence type="ECO:0000313" key="3">
    <source>
        <dbReference type="EMBL" id="KAJ1723732.1"/>
    </source>
</evidence>
<dbReference type="PANTHER" id="PTHR12436:SF4">
    <property type="entry name" value="LEUKOCYTE RECEPTOR CLUSTER MEMBER 8"/>
    <property type="match status" value="1"/>
</dbReference>
<dbReference type="InterPro" id="IPR005062">
    <property type="entry name" value="SAC3/GANP/THP3_conserved"/>
</dbReference>
<feature type="domain" description="PCI" evidence="2">
    <location>
        <begin position="480"/>
        <end position="659"/>
    </location>
</feature>
<dbReference type="PANTHER" id="PTHR12436">
    <property type="entry name" value="80 KDA MCM3-ASSOCIATED PROTEIN"/>
    <property type="match status" value="1"/>
</dbReference>
<keyword evidence="4" id="KW-1185">Reference proteome</keyword>
<feature type="region of interest" description="Disordered" evidence="1">
    <location>
        <begin position="148"/>
        <end position="208"/>
    </location>
</feature>
<dbReference type="EMBL" id="JANBOJ010000055">
    <property type="protein sequence ID" value="KAJ1723732.1"/>
    <property type="molecule type" value="Genomic_DNA"/>
</dbReference>
<dbReference type="Pfam" id="PF03399">
    <property type="entry name" value="SAC3_GANP"/>
    <property type="match status" value="1"/>
</dbReference>
<dbReference type="InterPro" id="IPR000717">
    <property type="entry name" value="PCI_dom"/>
</dbReference>